<reference evidence="1" key="1">
    <citation type="journal article" date="2014" name="Int. J. Syst. Evol. Microbiol.">
        <title>Complete genome of a new Firmicutes species belonging to the dominant human colonic microbiota ('Ruminococcus bicirculans') reveals two chromosomes and a selective capacity to utilize plant glucans.</title>
        <authorList>
            <consortium name="NISC Comparative Sequencing Program"/>
            <person name="Wegmann U."/>
            <person name="Louis P."/>
            <person name="Goesmann A."/>
            <person name="Henrissat B."/>
            <person name="Duncan S.H."/>
            <person name="Flint H.J."/>
        </authorList>
    </citation>
    <scope>NUCLEOTIDE SEQUENCE</scope>
    <source>
        <strain evidence="1">CGMCC 1.18437</strain>
    </source>
</reference>
<evidence type="ECO:0000313" key="4">
    <source>
        <dbReference type="Proteomes" id="UP000619376"/>
    </source>
</evidence>
<reference evidence="2 3" key="3">
    <citation type="submission" date="2020-08" db="EMBL/GenBank/DDBJ databases">
        <title>Genomic Encyclopedia of Type Strains, Phase IV (KMG-IV): sequencing the most valuable type-strain genomes for metagenomic binning, comparative biology and taxonomic classification.</title>
        <authorList>
            <person name="Goeker M."/>
        </authorList>
    </citation>
    <scope>NUCLEOTIDE SEQUENCE [LARGE SCALE GENOMIC DNA]</scope>
    <source>
        <strain evidence="2 3">DSM 27521</strain>
    </source>
</reference>
<evidence type="ECO:0000313" key="1">
    <source>
        <dbReference type="EMBL" id="GHF61168.1"/>
    </source>
</evidence>
<evidence type="ECO:0000313" key="3">
    <source>
        <dbReference type="Proteomes" id="UP000539473"/>
    </source>
</evidence>
<evidence type="ECO:0000313" key="2">
    <source>
        <dbReference type="EMBL" id="MBB5378616.1"/>
    </source>
</evidence>
<accession>A0A7W8KKF9</accession>
<keyword evidence="4" id="KW-1185">Reference proteome</keyword>
<proteinExistence type="predicted"/>
<dbReference type="EMBL" id="BNAJ01000015">
    <property type="protein sequence ID" value="GHF61168.1"/>
    <property type="molecule type" value="Genomic_DNA"/>
</dbReference>
<dbReference type="EMBL" id="JACHFK010000014">
    <property type="protein sequence ID" value="MBB5378616.1"/>
    <property type="molecule type" value="Genomic_DNA"/>
</dbReference>
<dbReference type="Proteomes" id="UP000539473">
    <property type="component" value="Unassembled WGS sequence"/>
</dbReference>
<reference evidence="4" key="2">
    <citation type="journal article" date="2019" name="Int. J. Syst. Evol. Microbiol.">
        <title>The Global Catalogue of Microorganisms (GCM) 10K type strain sequencing project: providing services to taxonomists for standard genome sequencing and annotation.</title>
        <authorList>
            <consortium name="The Broad Institute Genomics Platform"/>
            <consortium name="The Broad Institute Genome Sequencing Center for Infectious Disease"/>
            <person name="Wu L."/>
            <person name="Ma J."/>
        </authorList>
    </citation>
    <scope>NUCLEOTIDE SEQUENCE [LARGE SCALE GENOMIC DNA]</scope>
    <source>
        <strain evidence="4">CGMCC 1.18437</strain>
    </source>
</reference>
<reference evidence="1" key="4">
    <citation type="submission" date="2024-05" db="EMBL/GenBank/DDBJ databases">
        <authorList>
            <person name="Sun Q."/>
            <person name="Zhou Y."/>
        </authorList>
    </citation>
    <scope>NUCLEOTIDE SEQUENCE</scope>
    <source>
        <strain evidence="1">CGMCC 1.18437</strain>
    </source>
</reference>
<protein>
    <submittedName>
        <fullName evidence="2">Uncharacterized protein</fullName>
    </submittedName>
</protein>
<dbReference type="Proteomes" id="UP000619376">
    <property type="component" value="Unassembled WGS sequence"/>
</dbReference>
<dbReference type="RefSeq" id="WP_184115240.1">
    <property type="nucleotide sequence ID" value="NZ_BNAJ01000015.1"/>
</dbReference>
<gene>
    <name evidence="1" type="ORF">GCM10017781_41650</name>
    <name evidence="2" type="ORF">HNQ07_004123</name>
</gene>
<sequence>MKRARERDEADAGDAEYVNGTRVFLPPIVRPLLRDNTTYAASLPLFLLVAHHALHLLTPVHGHRWYIDGHTSDRLFLRLPCDQELVGIPYLEQDFSLQITPTTVQVGVSTYSHATLGLHRQFTLMLDQWLPRSTSQVLPR</sequence>
<comment type="caution">
    <text evidence="2">The sequence shown here is derived from an EMBL/GenBank/DDBJ whole genome shotgun (WGS) entry which is preliminary data.</text>
</comment>
<dbReference type="AlphaFoldDB" id="A0A7W8KKF9"/>
<organism evidence="2 3">
    <name type="scientific">Deinococcus metalli</name>
    <dbReference type="NCBI Taxonomy" id="1141878"/>
    <lineage>
        <taxon>Bacteria</taxon>
        <taxon>Thermotogati</taxon>
        <taxon>Deinococcota</taxon>
        <taxon>Deinococci</taxon>
        <taxon>Deinococcales</taxon>
        <taxon>Deinococcaceae</taxon>
        <taxon>Deinococcus</taxon>
    </lineage>
</organism>
<name>A0A7W8KKF9_9DEIO</name>